<dbReference type="PANTHER" id="PTHR47843:SF5">
    <property type="entry name" value="BTB_POZ DOMAIN PROTEIN"/>
    <property type="match status" value="1"/>
</dbReference>
<dbReference type="Gene3D" id="3.30.710.10">
    <property type="entry name" value="Potassium Channel Kv1.1, Chain A"/>
    <property type="match status" value="1"/>
</dbReference>
<dbReference type="SMART" id="SM00225">
    <property type="entry name" value="BTB"/>
    <property type="match status" value="1"/>
</dbReference>
<dbReference type="STRING" id="1073089.A0A1L9RMC1"/>
<dbReference type="CDD" id="cd18186">
    <property type="entry name" value="BTB_POZ_ZBTB_KLHL-like"/>
    <property type="match status" value="1"/>
</dbReference>
<dbReference type="EMBL" id="KV878212">
    <property type="protein sequence ID" value="OJJ35968.1"/>
    <property type="molecule type" value="Genomic_DNA"/>
</dbReference>
<dbReference type="InterPro" id="IPR000210">
    <property type="entry name" value="BTB/POZ_dom"/>
</dbReference>
<sequence length="233" mass="26741">MAVTKEAVQTNQGDRLLSNVQRFLESSKYSDVTIQTKDTKYNVHKLVLSGQSQYFERLFDGYWKEAKEKTIVLHDDNPDVVKAMILFMYGFDYAQRCKSDSALFHASIYCVADKYLLTALKSTAKAKYDAAVERSLLEKTLLHLIPELYNDFPCLDNALRKTVIDICSKYSSYCNEQQEFETVLEQVPEFAIDFALALARKDTKKWTLICCCSCYGNFLAENYQLRCPKCVGP</sequence>
<feature type="domain" description="BTB" evidence="1">
    <location>
        <begin position="30"/>
        <end position="89"/>
    </location>
</feature>
<dbReference type="VEuPathDB" id="FungiDB:ASPWEDRAFT_28560"/>
<name>A0A1L9RMC1_ASPWE</name>
<dbReference type="Proteomes" id="UP000184383">
    <property type="component" value="Unassembled WGS sequence"/>
</dbReference>
<dbReference type="InterPro" id="IPR011333">
    <property type="entry name" value="SKP1/BTB/POZ_sf"/>
</dbReference>
<evidence type="ECO:0000313" key="2">
    <source>
        <dbReference type="EMBL" id="OJJ35968.1"/>
    </source>
</evidence>
<proteinExistence type="predicted"/>
<dbReference type="AlphaFoldDB" id="A0A1L9RMC1"/>
<dbReference type="PANTHER" id="PTHR47843">
    <property type="entry name" value="BTB DOMAIN-CONTAINING PROTEIN-RELATED"/>
    <property type="match status" value="1"/>
</dbReference>
<dbReference type="GeneID" id="63748999"/>
<dbReference type="OrthoDB" id="6359816at2759"/>
<accession>A0A1L9RMC1</accession>
<dbReference type="PROSITE" id="PS50097">
    <property type="entry name" value="BTB"/>
    <property type="match status" value="1"/>
</dbReference>
<reference evidence="3" key="1">
    <citation type="journal article" date="2017" name="Genome Biol.">
        <title>Comparative genomics reveals high biological diversity and specific adaptations in the industrially and medically important fungal genus Aspergillus.</title>
        <authorList>
            <person name="de Vries R.P."/>
            <person name="Riley R."/>
            <person name="Wiebenga A."/>
            <person name="Aguilar-Osorio G."/>
            <person name="Amillis S."/>
            <person name="Uchima C.A."/>
            <person name="Anderluh G."/>
            <person name="Asadollahi M."/>
            <person name="Askin M."/>
            <person name="Barry K."/>
            <person name="Battaglia E."/>
            <person name="Bayram O."/>
            <person name="Benocci T."/>
            <person name="Braus-Stromeyer S.A."/>
            <person name="Caldana C."/>
            <person name="Canovas D."/>
            <person name="Cerqueira G.C."/>
            <person name="Chen F."/>
            <person name="Chen W."/>
            <person name="Choi C."/>
            <person name="Clum A."/>
            <person name="Dos Santos R.A."/>
            <person name="Damasio A.R."/>
            <person name="Diallinas G."/>
            <person name="Emri T."/>
            <person name="Fekete E."/>
            <person name="Flipphi M."/>
            <person name="Freyberg S."/>
            <person name="Gallo A."/>
            <person name="Gournas C."/>
            <person name="Habgood R."/>
            <person name="Hainaut M."/>
            <person name="Harispe M.L."/>
            <person name="Henrissat B."/>
            <person name="Hilden K.S."/>
            <person name="Hope R."/>
            <person name="Hossain A."/>
            <person name="Karabika E."/>
            <person name="Karaffa L."/>
            <person name="Karanyi Z."/>
            <person name="Krasevec N."/>
            <person name="Kuo A."/>
            <person name="Kusch H."/>
            <person name="LaButti K."/>
            <person name="Lagendijk E.L."/>
            <person name="Lapidus A."/>
            <person name="Levasseur A."/>
            <person name="Lindquist E."/>
            <person name="Lipzen A."/>
            <person name="Logrieco A.F."/>
            <person name="MacCabe A."/>
            <person name="Maekelae M.R."/>
            <person name="Malavazi I."/>
            <person name="Melin P."/>
            <person name="Meyer V."/>
            <person name="Mielnichuk N."/>
            <person name="Miskei M."/>
            <person name="Molnar A.P."/>
            <person name="Mule G."/>
            <person name="Ngan C.Y."/>
            <person name="Orejas M."/>
            <person name="Orosz E."/>
            <person name="Ouedraogo J.P."/>
            <person name="Overkamp K.M."/>
            <person name="Park H.-S."/>
            <person name="Perrone G."/>
            <person name="Piumi F."/>
            <person name="Punt P.J."/>
            <person name="Ram A.F."/>
            <person name="Ramon A."/>
            <person name="Rauscher S."/>
            <person name="Record E."/>
            <person name="Riano-Pachon D.M."/>
            <person name="Robert V."/>
            <person name="Roehrig J."/>
            <person name="Ruller R."/>
            <person name="Salamov A."/>
            <person name="Salih N.S."/>
            <person name="Samson R.A."/>
            <person name="Sandor E."/>
            <person name="Sanguinetti M."/>
            <person name="Schuetze T."/>
            <person name="Sepcic K."/>
            <person name="Shelest E."/>
            <person name="Sherlock G."/>
            <person name="Sophianopoulou V."/>
            <person name="Squina F.M."/>
            <person name="Sun H."/>
            <person name="Susca A."/>
            <person name="Todd R.B."/>
            <person name="Tsang A."/>
            <person name="Unkles S.E."/>
            <person name="van de Wiele N."/>
            <person name="van Rossen-Uffink D."/>
            <person name="Oliveira J.V."/>
            <person name="Vesth T.C."/>
            <person name="Visser J."/>
            <person name="Yu J.-H."/>
            <person name="Zhou M."/>
            <person name="Andersen M.R."/>
            <person name="Archer D.B."/>
            <person name="Baker S.E."/>
            <person name="Benoit I."/>
            <person name="Brakhage A.A."/>
            <person name="Braus G.H."/>
            <person name="Fischer R."/>
            <person name="Frisvad J.C."/>
            <person name="Goldman G.H."/>
            <person name="Houbraken J."/>
            <person name="Oakley B."/>
            <person name="Pocsi I."/>
            <person name="Scazzocchio C."/>
            <person name="Seiboth B."/>
            <person name="vanKuyk P.A."/>
            <person name="Wortman J."/>
            <person name="Dyer P.S."/>
            <person name="Grigoriev I.V."/>
        </authorList>
    </citation>
    <scope>NUCLEOTIDE SEQUENCE [LARGE SCALE GENOMIC DNA]</scope>
    <source>
        <strain evidence="3">DTO 134E9</strain>
    </source>
</reference>
<keyword evidence="3" id="KW-1185">Reference proteome</keyword>
<organism evidence="2 3">
    <name type="scientific">Aspergillus wentii DTO 134E9</name>
    <dbReference type="NCBI Taxonomy" id="1073089"/>
    <lineage>
        <taxon>Eukaryota</taxon>
        <taxon>Fungi</taxon>
        <taxon>Dikarya</taxon>
        <taxon>Ascomycota</taxon>
        <taxon>Pezizomycotina</taxon>
        <taxon>Eurotiomycetes</taxon>
        <taxon>Eurotiomycetidae</taxon>
        <taxon>Eurotiales</taxon>
        <taxon>Aspergillaceae</taxon>
        <taxon>Aspergillus</taxon>
        <taxon>Aspergillus subgen. Cremei</taxon>
    </lineage>
</organism>
<dbReference type="Pfam" id="PF00651">
    <property type="entry name" value="BTB"/>
    <property type="match status" value="1"/>
</dbReference>
<evidence type="ECO:0000313" key="3">
    <source>
        <dbReference type="Proteomes" id="UP000184383"/>
    </source>
</evidence>
<dbReference type="SUPFAM" id="SSF54695">
    <property type="entry name" value="POZ domain"/>
    <property type="match status" value="1"/>
</dbReference>
<dbReference type="RefSeq" id="XP_040689644.1">
    <property type="nucleotide sequence ID" value="XM_040833151.1"/>
</dbReference>
<protein>
    <recommendedName>
        <fullName evidence="1">BTB domain-containing protein</fullName>
    </recommendedName>
</protein>
<evidence type="ECO:0000259" key="1">
    <source>
        <dbReference type="PROSITE" id="PS50097"/>
    </source>
</evidence>
<gene>
    <name evidence="2" type="ORF">ASPWEDRAFT_28560</name>
</gene>